<dbReference type="RefSeq" id="WP_015286740.1">
    <property type="nucleotide sequence ID" value="NC_019943.1"/>
</dbReference>
<reference evidence="1 2" key="2">
    <citation type="journal article" date="2014" name="Genome Announc.">
        <title>Complete Genome Sequence of Methanoregula formicica SMSPT, a Mesophilic Hydrogenotrophic Methanogen Isolated from a Methanogenic Upflow Anaerobic Sludge Blanket Reactor.</title>
        <authorList>
            <person name="Yamamoto K."/>
            <person name="Tamaki H."/>
            <person name="Cadillo-Quiroz H."/>
            <person name="Imachi H."/>
            <person name="Kyrpides N."/>
            <person name="Woyke T."/>
            <person name="Goodwin L."/>
            <person name="Zinder S.H."/>
            <person name="Kamagata Y."/>
            <person name="Liu W.T."/>
        </authorList>
    </citation>
    <scope>NUCLEOTIDE SEQUENCE [LARGE SCALE GENOMIC DNA]</scope>
    <source>
        <strain evidence="2">DSM 22288 / NBRC 105244 / SMSP</strain>
    </source>
</reference>
<keyword evidence="2" id="KW-1185">Reference proteome</keyword>
<evidence type="ECO:0000313" key="1">
    <source>
        <dbReference type="EMBL" id="AGB03778.1"/>
    </source>
</evidence>
<name>L0HKD0_METFS</name>
<dbReference type="InParanoid" id="L0HKD0"/>
<evidence type="ECO:0000313" key="2">
    <source>
        <dbReference type="Proteomes" id="UP000010824"/>
    </source>
</evidence>
<accession>L0HKD0</accession>
<sequence>MTQEVRETIGEMISLLWARSFEDYLSSSAFIRFLLDHELCDEWRKYLELGRDNPALYGSSVWNYAFTRFLEHLHHHLPERFLFLFSRLLADFSRGISCDLPVDEIRSALLRLGYPAQKIDTALIVLKKTQVPDPGR</sequence>
<dbReference type="HOGENOM" id="CLU_1870733_0_0_2"/>
<protein>
    <submittedName>
        <fullName evidence="1">Uncharacterized protein</fullName>
    </submittedName>
</protein>
<proteinExistence type="predicted"/>
<dbReference type="KEGG" id="mfo:Metfor_2795"/>
<dbReference type="eggNOG" id="arCOG12698">
    <property type="taxonomic scope" value="Archaea"/>
</dbReference>
<dbReference type="GeneID" id="14308578"/>
<organism evidence="1 2">
    <name type="scientific">Methanoregula formicica (strain DSM 22288 / NBRC 105244 / SMSP)</name>
    <dbReference type="NCBI Taxonomy" id="593750"/>
    <lineage>
        <taxon>Archaea</taxon>
        <taxon>Methanobacteriati</taxon>
        <taxon>Methanobacteriota</taxon>
        <taxon>Stenosarchaea group</taxon>
        <taxon>Methanomicrobia</taxon>
        <taxon>Methanomicrobiales</taxon>
        <taxon>Methanoregulaceae</taxon>
        <taxon>Methanoregula</taxon>
    </lineage>
</organism>
<dbReference type="Proteomes" id="UP000010824">
    <property type="component" value="Chromosome"/>
</dbReference>
<dbReference type="EMBL" id="CP003167">
    <property type="protein sequence ID" value="AGB03778.1"/>
    <property type="molecule type" value="Genomic_DNA"/>
</dbReference>
<reference evidence="2" key="1">
    <citation type="submission" date="2011-12" db="EMBL/GenBank/DDBJ databases">
        <title>Complete sequence of Methanoregula formicicum SMSP.</title>
        <authorList>
            <person name="Lucas S."/>
            <person name="Han J."/>
            <person name="Lapidus A."/>
            <person name="Cheng J.-F."/>
            <person name="Goodwin L."/>
            <person name="Pitluck S."/>
            <person name="Peters L."/>
            <person name="Ovchinnikova G."/>
            <person name="Teshima H."/>
            <person name="Detter J.C."/>
            <person name="Han C."/>
            <person name="Tapia R."/>
            <person name="Land M."/>
            <person name="Hauser L."/>
            <person name="Kyrpides N."/>
            <person name="Ivanova N."/>
            <person name="Pagani I."/>
            <person name="Imachi H."/>
            <person name="Tamaki H."/>
            <person name="Sekiguchi Y."/>
            <person name="Kamagata Y."/>
            <person name="Cadillo-Quiroz H."/>
            <person name="Zinder S."/>
            <person name="Liu W.-T."/>
            <person name="Woyke T."/>
        </authorList>
    </citation>
    <scope>NUCLEOTIDE SEQUENCE [LARGE SCALE GENOMIC DNA]</scope>
    <source>
        <strain evidence="2">DSM 22288 / NBRC 105244 / SMSP</strain>
    </source>
</reference>
<gene>
    <name evidence="1" type="ordered locus">Metfor_2795</name>
</gene>
<dbReference type="AlphaFoldDB" id="L0HKD0"/>